<dbReference type="GO" id="GO:0003677">
    <property type="term" value="F:DNA binding"/>
    <property type="evidence" value="ECO:0007669"/>
    <property type="project" value="UniProtKB-KW"/>
</dbReference>
<name>A0A346Y132_9ACTN</name>
<keyword evidence="4" id="KW-0238">DNA-binding</keyword>
<dbReference type="KEGG" id="euz:DVS28_a3506"/>
<dbReference type="GO" id="GO:0006352">
    <property type="term" value="P:DNA-templated transcription initiation"/>
    <property type="evidence" value="ECO:0007669"/>
    <property type="project" value="InterPro"/>
</dbReference>
<gene>
    <name evidence="8" type="ORF">DVS28_a3506</name>
</gene>
<dbReference type="InterPro" id="IPR013325">
    <property type="entry name" value="RNA_pol_sigma_r2"/>
</dbReference>
<dbReference type="GO" id="GO:0016987">
    <property type="term" value="F:sigma factor activity"/>
    <property type="evidence" value="ECO:0007669"/>
    <property type="project" value="UniProtKB-KW"/>
</dbReference>
<evidence type="ECO:0000313" key="9">
    <source>
        <dbReference type="Proteomes" id="UP000264006"/>
    </source>
</evidence>
<dbReference type="RefSeq" id="WP_164710678.1">
    <property type="nucleotide sequence ID" value="NZ_CP031165.1"/>
</dbReference>
<dbReference type="NCBIfam" id="TIGR02937">
    <property type="entry name" value="sigma70-ECF"/>
    <property type="match status" value="1"/>
</dbReference>
<organism evidence="8 9">
    <name type="scientific">Euzebya pacifica</name>
    <dbReference type="NCBI Taxonomy" id="1608957"/>
    <lineage>
        <taxon>Bacteria</taxon>
        <taxon>Bacillati</taxon>
        <taxon>Actinomycetota</taxon>
        <taxon>Nitriliruptoria</taxon>
        <taxon>Euzebyales</taxon>
    </lineage>
</organism>
<dbReference type="SUPFAM" id="SSF88659">
    <property type="entry name" value="Sigma3 and sigma4 domains of RNA polymerase sigma factors"/>
    <property type="match status" value="1"/>
</dbReference>
<dbReference type="InterPro" id="IPR014284">
    <property type="entry name" value="RNA_pol_sigma-70_dom"/>
</dbReference>
<evidence type="ECO:0000256" key="4">
    <source>
        <dbReference type="ARBA" id="ARBA00023125"/>
    </source>
</evidence>
<keyword evidence="2" id="KW-0805">Transcription regulation</keyword>
<accession>A0A346Y132</accession>
<evidence type="ECO:0000259" key="7">
    <source>
        <dbReference type="Pfam" id="PF08281"/>
    </source>
</evidence>
<comment type="similarity">
    <text evidence="1">Belongs to the sigma-70 factor family. ECF subfamily.</text>
</comment>
<dbReference type="EMBL" id="CP031165">
    <property type="protein sequence ID" value="AXV08179.1"/>
    <property type="molecule type" value="Genomic_DNA"/>
</dbReference>
<dbReference type="Proteomes" id="UP000264006">
    <property type="component" value="Chromosome"/>
</dbReference>
<proteinExistence type="inferred from homology"/>
<dbReference type="PANTHER" id="PTHR43133">
    <property type="entry name" value="RNA POLYMERASE ECF-TYPE SIGMA FACTO"/>
    <property type="match status" value="1"/>
</dbReference>
<dbReference type="InterPro" id="IPR007627">
    <property type="entry name" value="RNA_pol_sigma70_r2"/>
</dbReference>
<evidence type="ECO:0000256" key="5">
    <source>
        <dbReference type="ARBA" id="ARBA00023163"/>
    </source>
</evidence>
<feature type="domain" description="RNA polymerase sigma-70 region 2" evidence="6">
    <location>
        <begin position="10"/>
        <end position="73"/>
    </location>
</feature>
<evidence type="ECO:0000313" key="8">
    <source>
        <dbReference type="EMBL" id="AXV08179.1"/>
    </source>
</evidence>
<dbReference type="InterPro" id="IPR036388">
    <property type="entry name" value="WH-like_DNA-bd_sf"/>
</dbReference>
<keyword evidence="3" id="KW-0731">Sigma factor</keyword>
<dbReference type="Pfam" id="PF04542">
    <property type="entry name" value="Sigma70_r2"/>
    <property type="match status" value="1"/>
</dbReference>
<keyword evidence="9" id="KW-1185">Reference proteome</keyword>
<reference evidence="8 9" key="1">
    <citation type="submission" date="2018-09" db="EMBL/GenBank/DDBJ databases">
        <title>Complete genome sequence of Euzebya sp. DY32-46 isolated from seawater of Pacific Ocean.</title>
        <authorList>
            <person name="Xu L."/>
            <person name="Wu Y.-H."/>
            <person name="Xu X.-W."/>
        </authorList>
    </citation>
    <scope>NUCLEOTIDE SEQUENCE [LARGE SCALE GENOMIC DNA]</scope>
    <source>
        <strain evidence="8 9">DY32-46</strain>
    </source>
</reference>
<dbReference type="Gene3D" id="1.10.10.10">
    <property type="entry name" value="Winged helix-like DNA-binding domain superfamily/Winged helix DNA-binding domain"/>
    <property type="match status" value="1"/>
</dbReference>
<evidence type="ECO:0000256" key="1">
    <source>
        <dbReference type="ARBA" id="ARBA00010641"/>
    </source>
</evidence>
<keyword evidence="5" id="KW-0804">Transcription</keyword>
<dbReference type="PANTHER" id="PTHR43133:SF50">
    <property type="entry name" value="ECF RNA POLYMERASE SIGMA FACTOR SIGM"/>
    <property type="match status" value="1"/>
</dbReference>
<protein>
    <submittedName>
        <fullName evidence="8">Putative RNA polymerase sigma factor</fullName>
    </submittedName>
</protein>
<sequence>MTATSLEQAFAAHHAGAVRLAYLLCGDHEQAEDAVATVWLKVHRRLERGPVDDIGAYVRRAVVNEVNSWFRKLGVRRREAARRKGDHRGTYGHDERIADADAVLHALDQLPSRTRAAVVLRYYADLSVADTAAALGVSEGTVKSSVSRGLTTLRGIMEEDER</sequence>
<dbReference type="SUPFAM" id="SSF88946">
    <property type="entry name" value="Sigma2 domain of RNA polymerase sigma factors"/>
    <property type="match status" value="1"/>
</dbReference>
<evidence type="ECO:0000256" key="3">
    <source>
        <dbReference type="ARBA" id="ARBA00023082"/>
    </source>
</evidence>
<dbReference type="InterPro" id="IPR013324">
    <property type="entry name" value="RNA_pol_sigma_r3/r4-like"/>
</dbReference>
<feature type="domain" description="RNA polymerase sigma factor 70 region 4 type 2" evidence="7">
    <location>
        <begin position="101"/>
        <end position="153"/>
    </location>
</feature>
<evidence type="ECO:0000259" key="6">
    <source>
        <dbReference type="Pfam" id="PF04542"/>
    </source>
</evidence>
<evidence type="ECO:0000256" key="2">
    <source>
        <dbReference type="ARBA" id="ARBA00023015"/>
    </source>
</evidence>
<dbReference type="CDD" id="cd06171">
    <property type="entry name" value="Sigma70_r4"/>
    <property type="match status" value="1"/>
</dbReference>
<dbReference type="InterPro" id="IPR013249">
    <property type="entry name" value="RNA_pol_sigma70_r4_t2"/>
</dbReference>
<dbReference type="AlphaFoldDB" id="A0A346Y132"/>
<dbReference type="Pfam" id="PF08281">
    <property type="entry name" value="Sigma70_r4_2"/>
    <property type="match status" value="1"/>
</dbReference>
<dbReference type="InterPro" id="IPR039425">
    <property type="entry name" value="RNA_pol_sigma-70-like"/>
</dbReference>
<dbReference type="Gene3D" id="1.10.1740.10">
    <property type="match status" value="1"/>
</dbReference>